<dbReference type="PANTHER" id="PTHR43736:SF1">
    <property type="entry name" value="DIHYDRONEOPTERIN TRIPHOSPHATE DIPHOSPHATASE"/>
    <property type="match status" value="1"/>
</dbReference>
<dbReference type="PANTHER" id="PTHR43736">
    <property type="entry name" value="ADP-RIBOSE PYROPHOSPHATASE"/>
    <property type="match status" value="1"/>
</dbReference>
<dbReference type="PRINTS" id="PR00502">
    <property type="entry name" value="NUDIXFAMILY"/>
</dbReference>
<feature type="domain" description="Nudix hydrolase" evidence="4">
    <location>
        <begin position="17"/>
        <end position="150"/>
    </location>
</feature>
<comment type="similarity">
    <text evidence="3">Belongs to the Nudix hydrolase family.</text>
</comment>
<name>B0T0V5_CAUSK</name>
<protein>
    <submittedName>
        <fullName evidence="5">NUDIX hydrolase</fullName>
    </submittedName>
</protein>
<dbReference type="eggNOG" id="COG1051">
    <property type="taxonomic scope" value="Bacteria"/>
</dbReference>
<dbReference type="PROSITE" id="PS00893">
    <property type="entry name" value="NUDIX_BOX"/>
    <property type="match status" value="1"/>
</dbReference>
<dbReference type="EMBL" id="CP000927">
    <property type="protein sequence ID" value="ABZ73603.1"/>
    <property type="molecule type" value="Genomic_DNA"/>
</dbReference>
<dbReference type="STRING" id="366602.Caul_4483"/>
<organism evidence="5">
    <name type="scientific">Caulobacter sp. (strain K31)</name>
    <dbReference type="NCBI Taxonomy" id="366602"/>
    <lineage>
        <taxon>Bacteria</taxon>
        <taxon>Pseudomonadati</taxon>
        <taxon>Pseudomonadota</taxon>
        <taxon>Alphaproteobacteria</taxon>
        <taxon>Caulobacterales</taxon>
        <taxon>Caulobacteraceae</taxon>
        <taxon>Caulobacter</taxon>
    </lineage>
</organism>
<sequence>MVSPSAVQPVLPAASEFPVPTVGVVCLRGDQVLLIKRGTAPRLGQWSLPGGRLEWGETTKVAALRELVEETGVQAELLGLVDVLDGLFTSRATGETTRHYVMIDYAARWISGEPVAGDDAAEARFVSLAEALEMVEWDVTRTVIAETFARFGG</sequence>
<keyword evidence="2 3" id="KW-0378">Hydrolase</keyword>
<dbReference type="InterPro" id="IPR020084">
    <property type="entry name" value="NUDIX_hydrolase_CS"/>
</dbReference>
<evidence type="ECO:0000259" key="4">
    <source>
        <dbReference type="PROSITE" id="PS51462"/>
    </source>
</evidence>
<proteinExistence type="inferred from homology"/>
<comment type="cofactor">
    <cofactor evidence="1">
        <name>Mg(2+)</name>
        <dbReference type="ChEBI" id="CHEBI:18420"/>
    </cofactor>
</comment>
<dbReference type="OrthoDB" id="9761969at2"/>
<dbReference type="SUPFAM" id="SSF55811">
    <property type="entry name" value="Nudix"/>
    <property type="match status" value="1"/>
</dbReference>
<reference evidence="5" key="1">
    <citation type="submission" date="2008-01" db="EMBL/GenBank/DDBJ databases">
        <title>Complete sequence of chromosome of Caulobacter sp. K31.</title>
        <authorList>
            <consortium name="US DOE Joint Genome Institute"/>
            <person name="Copeland A."/>
            <person name="Lucas S."/>
            <person name="Lapidus A."/>
            <person name="Barry K."/>
            <person name="Glavina del Rio T."/>
            <person name="Dalin E."/>
            <person name="Tice H."/>
            <person name="Pitluck S."/>
            <person name="Bruce D."/>
            <person name="Goodwin L."/>
            <person name="Thompson L.S."/>
            <person name="Brettin T."/>
            <person name="Detter J.C."/>
            <person name="Han C."/>
            <person name="Schmutz J."/>
            <person name="Larimer F."/>
            <person name="Land M."/>
            <person name="Hauser L."/>
            <person name="Kyrpides N."/>
            <person name="Kim E."/>
            <person name="Stephens C."/>
            <person name="Richardson P."/>
        </authorList>
    </citation>
    <scope>NUCLEOTIDE SEQUENCE [LARGE SCALE GENOMIC DNA]</scope>
    <source>
        <strain evidence="5">K31</strain>
    </source>
</reference>
<dbReference type="Gene3D" id="3.90.79.10">
    <property type="entry name" value="Nucleoside Triphosphate Pyrophosphohydrolase"/>
    <property type="match status" value="1"/>
</dbReference>
<dbReference type="InterPro" id="IPR015797">
    <property type="entry name" value="NUDIX_hydrolase-like_dom_sf"/>
</dbReference>
<dbReference type="InterPro" id="IPR000086">
    <property type="entry name" value="NUDIX_hydrolase_dom"/>
</dbReference>
<dbReference type="CDD" id="cd04673">
    <property type="entry name" value="NUDIX_ADPRase"/>
    <property type="match status" value="1"/>
</dbReference>
<gene>
    <name evidence="5" type="ordered locus">Caul_4483</name>
</gene>
<dbReference type="GO" id="GO:0016787">
    <property type="term" value="F:hydrolase activity"/>
    <property type="evidence" value="ECO:0007669"/>
    <property type="project" value="UniProtKB-KW"/>
</dbReference>
<dbReference type="PROSITE" id="PS51462">
    <property type="entry name" value="NUDIX"/>
    <property type="match status" value="1"/>
</dbReference>
<evidence type="ECO:0000256" key="3">
    <source>
        <dbReference type="RuleBase" id="RU003476"/>
    </source>
</evidence>
<evidence type="ECO:0000256" key="2">
    <source>
        <dbReference type="ARBA" id="ARBA00022801"/>
    </source>
</evidence>
<dbReference type="Pfam" id="PF00293">
    <property type="entry name" value="NUDIX"/>
    <property type="match status" value="1"/>
</dbReference>
<dbReference type="InterPro" id="IPR020476">
    <property type="entry name" value="Nudix_hydrolase"/>
</dbReference>
<dbReference type="HOGENOM" id="CLU_037162_20_2_5"/>
<accession>B0T0V5</accession>
<evidence type="ECO:0000256" key="1">
    <source>
        <dbReference type="ARBA" id="ARBA00001946"/>
    </source>
</evidence>
<dbReference type="AlphaFoldDB" id="B0T0V5"/>
<evidence type="ECO:0000313" key="5">
    <source>
        <dbReference type="EMBL" id="ABZ73603.1"/>
    </source>
</evidence>
<dbReference type="KEGG" id="cak:Caul_4483"/>